<evidence type="ECO:0000256" key="2">
    <source>
        <dbReference type="ARBA" id="ARBA00022490"/>
    </source>
</evidence>
<evidence type="ECO:0000256" key="3">
    <source>
        <dbReference type="ARBA" id="ARBA00022553"/>
    </source>
</evidence>
<feature type="modified residue" description="4-aspartylphosphate" evidence="8">
    <location>
        <position position="74"/>
    </location>
</feature>
<dbReference type="InterPro" id="IPR011006">
    <property type="entry name" value="CheY-like_superfamily"/>
</dbReference>
<dbReference type="EMBL" id="FONH01000002">
    <property type="protein sequence ID" value="SFE46149.1"/>
    <property type="molecule type" value="Genomic_DNA"/>
</dbReference>
<dbReference type="InterPro" id="IPR001789">
    <property type="entry name" value="Sig_transdc_resp-reg_receiver"/>
</dbReference>
<dbReference type="PANTHER" id="PTHR48111">
    <property type="entry name" value="REGULATOR OF RPOS"/>
    <property type="match status" value="1"/>
</dbReference>
<evidence type="ECO:0000259" key="11">
    <source>
        <dbReference type="PROSITE" id="PS51755"/>
    </source>
</evidence>
<dbReference type="CDD" id="cd17624">
    <property type="entry name" value="REC_OmpR_PmrA-like"/>
    <property type="match status" value="1"/>
</dbReference>
<dbReference type="InterPro" id="IPR036388">
    <property type="entry name" value="WH-like_DNA-bd_sf"/>
</dbReference>
<dbReference type="InterPro" id="IPR001867">
    <property type="entry name" value="OmpR/PhoB-type_DNA-bd"/>
</dbReference>
<feature type="domain" description="Response regulatory" evidence="10">
    <location>
        <begin position="25"/>
        <end position="139"/>
    </location>
</feature>
<keyword evidence="2" id="KW-0963">Cytoplasm</keyword>
<accession>A0A1I2AQZ2</accession>
<dbReference type="CDD" id="cd00383">
    <property type="entry name" value="trans_reg_C"/>
    <property type="match status" value="1"/>
</dbReference>
<feature type="domain" description="OmpR/PhoB-type" evidence="11">
    <location>
        <begin position="147"/>
        <end position="241"/>
    </location>
</feature>
<dbReference type="GO" id="GO:0005829">
    <property type="term" value="C:cytosol"/>
    <property type="evidence" value="ECO:0007669"/>
    <property type="project" value="TreeGrafter"/>
</dbReference>
<keyword evidence="7" id="KW-0804">Transcription</keyword>
<evidence type="ECO:0000259" key="10">
    <source>
        <dbReference type="PROSITE" id="PS50110"/>
    </source>
</evidence>
<protein>
    <submittedName>
        <fullName evidence="12">DNA-binding response regulator, OmpR family, contains REC and winged-helix (WHTH) domain</fullName>
    </submittedName>
</protein>
<gene>
    <name evidence="12" type="ORF">SAMN02799615_01111</name>
</gene>
<dbReference type="AlphaFoldDB" id="A0A1I2AQZ2"/>
<keyword evidence="4" id="KW-0902">Two-component regulatory system</keyword>
<organism evidence="12 13">
    <name type="scientific">Dyella marensis</name>
    <dbReference type="NCBI Taxonomy" id="500610"/>
    <lineage>
        <taxon>Bacteria</taxon>
        <taxon>Pseudomonadati</taxon>
        <taxon>Pseudomonadota</taxon>
        <taxon>Gammaproteobacteria</taxon>
        <taxon>Lysobacterales</taxon>
        <taxon>Rhodanobacteraceae</taxon>
        <taxon>Dyella</taxon>
    </lineage>
</organism>
<evidence type="ECO:0000256" key="7">
    <source>
        <dbReference type="ARBA" id="ARBA00023163"/>
    </source>
</evidence>
<keyword evidence="5" id="KW-0805">Transcription regulation</keyword>
<feature type="DNA-binding region" description="OmpR/PhoB-type" evidence="9">
    <location>
        <begin position="147"/>
        <end position="241"/>
    </location>
</feature>
<dbReference type="PROSITE" id="PS50110">
    <property type="entry name" value="RESPONSE_REGULATORY"/>
    <property type="match status" value="1"/>
</dbReference>
<dbReference type="GO" id="GO:0032993">
    <property type="term" value="C:protein-DNA complex"/>
    <property type="evidence" value="ECO:0007669"/>
    <property type="project" value="TreeGrafter"/>
</dbReference>
<reference evidence="13" key="1">
    <citation type="submission" date="2016-10" db="EMBL/GenBank/DDBJ databases">
        <authorList>
            <person name="Varghese N."/>
            <person name="Submissions S."/>
        </authorList>
    </citation>
    <scope>NUCLEOTIDE SEQUENCE [LARGE SCALE GENOMIC DNA]</scope>
    <source>
        <strain evidence="13">UNC178MFTsu3.1</strain>
    </source>
</reference>
<keyword evidence="3 8" id="KW-0597">Phosphoprotein</keyword>
<evidence type="ECO:0000313" key="13">
    <source>
        <dbReference type="Proteomes" id="UP000199477"/>
    </source>
</evidence>
<dbReference type="Pfam" id="PF00486">
    <property type="entry name" value="Trans_reg_C"/>
    <property type="match status" value="1"/>
</dbReference>
<evidence type="ECO:0000256" key="6">
    <source>
        <dbReference type="ARBA" id="ARBA00023125"/>
    </source>
</evidence>
<evidence type="ECO:0000256" key="8">
    <source>
        <dbReference type="PROSITE-ProRule" id="PRU00169"/>
    </source>
</evidence>
<dbReference type="InterPro" id="IPR039420">
    <property type="entry name" value="WalR-like"/>
</dbReference>
<dbReference type="Gene3D" id="1.10.10.10">
    <property type="entry name" value="Winged helix-like DNA-binding domain superfamily/Winged helix DNA-binding domain"/>
    <property type="match status" value="1"/>
</dbReference>
<keyword evidence="13" id="KW-1185">Reference proteome</keyword>
<dbReference type="SMART" id="SM00448">
    <property type="entry name" value="REC"/>
    <property type="match status" value="1"/>
</dbReference>
<dbReference type="PANTHER" id="PTHR48111:SF35">
    <property type="entry name" value="TRANSCRIPTIONAL REGULATORY PROTEIN QSEB"/>
    <property type="match status" value="1"/>
</dbReference>
<evidence type="ECO:0000256" key="1">
    <source>
        <dbReference type="ARBA" id="ARBA00004496"/>
    </source>
</evidence>
<dbReference type="Gene3D" id="6.10.250.690">
    <property type="match status" value="1"/>
</dbReference>
<keyword evidence="6 9" id="KW-0238">DNA-binding</keyword>
<dbReference type="GO" id="GO:0000156">
    <property type="term" value="F:phosphorelay response regulator activity"/>
    <property type="evidence" value="ECO:0007669"/>
    <property type="project" value="TreeGrafter"/>
</dbReference>
<comment type="subcellular location">
    <subcellularLocation>
        <location evidence="1">Cytoplasm</location>
    </subcellularLocation>
</comment>
<evidence type="ECO:0000313" key="12">
    <source>
        <dbReference type="EMBL" id="SFE46149.1"/>
    </source>
</evidence>
<evidence type="ECO:0000256" key="5">
    <source>
        <dbReference type="ARBA" id="ARBA00023015"/>
    </source>
</evidence>
<dbReference type="GO" id="GO:0006355">
    <property type="term" value="P:regulation of DNA-templated transcription"/>
    <property type="evidence" value="ECO:0007669"/>
    <property type="project" value="InterPro"/>
</dbReference>
<dbReference type="Gene3D" id="3.40.50.2300">
    <property type="match status" value="1"/>
</dbReference>
<proteinExistence type="predicted"/>
<dbReference type="Proteomes" id="UP000199477">
    <property type="component" value="Unassembled WGS sequence"/>
</dbReference>
<name>A0A1I2AQZ2_9GAMM</name>
<dbReference type="Pfam" id="PF00072">
    <property type="entry name" value="Response_reg"/>
    <property type="match status" value="1"/>
</dbReference>
<evidence type="ECO:0000256" key="9">
    <source>
        <dbReference type="PROSITE-ProRule" id="PRU01091"/>
    </source>
</evidence>
<dbReference type="GO" id="GO:0000976">
    <property type="term" value="F:transcription cis-regulatory region binding"/>
    <property type="evidence" value="ECO:0007669"/>
    <property type="project" value="TreeGrafter"/>
</dbReference>
<dbReference type="SMART" id="SM00862">
    <property type="entry name" value="Trans_reg_C"/>
    <property type="match status" value="1"/>
</dbReference>
<dbReference type="PROSITE" id="PS51755">
    <property type="entry name" value="OMPR_PHOB"/>
    <property type="match status" value="1"/>
</dbReference>
<sequence>MRRLDHFPGYFAPYAPFATLGAFVHILLIEDDPLLGKAIQRALEQLAYTLTWVRDGREAMAAVNDPSVDLILLDLGLPNRDGFEILTEARGRRLRTPIIVMTARDDLESRIRGLDAGADDYMVKPFHLDELAARIRSTARRANGMADNRIEVGPLVLNSAAVEVSYQGRKVELSRREFALLQYLMERAGRVVRREQLESSLYGWDNDVGSGALDVLVHGLRRKLSFDAIKTVRGFGYTIPLDHS</sequence>
<dbReference type="SUPFAM" id="SSF52172">
    <property type="entry name" value="CheY-like"/>
    <property type="match status" value="1"/>
</dbReference>
<dbReference type="STRING" id="500610.SAMN02799615_01111"/>
<evidence type="ECO:0000256" key="4">
    <source>
        <dbReference type="ARBA" id="ARBA00023012"/>
    </source>
</evidence>